<protein>
    <submittedName>
        <fullName evidence="2">ABC transporter permease</fullName>
    </submittedName>
</protein>
<organism evidence="2 3">
    <name type="scientific">Streptomyces scopuliridis RB72</name>
    <dbReference type="NCBI Taxonomy" id="1440053"/>
    <lineage>
        <taxon>Bacteria</taxon>
        <taxon>Bacillati</taxon>
        <taxon>Actinomycetota</taxon>
        <taxon>Actinomycetes</taxon>
        <taxon>Kitasatosporales</taxon>
        <taxon>Streptomycetaceae</taxon>
        <taxon>Streptomyces</taxon>
    </lineage>
</organism>
<dbReference type="RefSeq" id="WP_030350883.1">
    <property type="nucleotide sequence ID" value="NZ_AZSP01000230.1"/>
</dbReference>
<keyword evidence="3" id="KW-1185">Reference proteome</keyword>
<proteinExistence type="predicted"/>
<dbReference type="Proteomes" id="UP000245992">
    <property type="component" value="Unassembled WGS sequence"/>
</dbReference>
<dbReference type="AlphaFoldDB" id="A0A2T7T565"/>
<sequence>MTSNSPRAVLAAEWIKVWTVRTTGLTLLLTFALSTGLGTLVALSWRGDIERVVNFDPLFAGLYGVTLGQLALVVFGVLLVGSEYSSGSIRASLCAVPQRGLLYGGKVLAGTLVALAGSTVTVIVTFAGAQAALGPYGTTLTADGIPAALAGAIAYLTLICAFSMGIATIVRSPSISLGVLLPLLFLSSQGLGNVPALKPVLRYLPDQAGLELMGLAGPSADGRFGPGYGTGTALVILLAWTAAALAGGYLLLRRRDA</sequence>
<feature type="transmembrane region" description="Helical" evidence="1">
    <location>
        <begin position="233"/>
        <end position="252"/>
    </location>
</feature>
<feature type="transmembrane region" description="Helical" evidence="1">
    <location>
        <begin position="25"/>
        <end position="45"/>
    </location>
</feature>
<feature type="transmembrane region" description="Helical" evidence="1">
    <location>
        <begin position="57"/>
        <end position="80"/>
    </location>
</feature>
<dbReference type="OrthoDB" id="3297477at2"/>
<accession>A0A2T7T565</accession>
<keyword evidence="1" id="KW-1133">Transmembrane helix</keyword>
<feature type="transmembrane region" description="Helical" evidence="1">
    <location>
        <begin position="101"/>
        <end position="127"/>
    </location>
</feature>
<gene>
    <name evidence="2" type="ORF">Y717_03760</name>
</gene>
<dbReference type="STRING" id="1440053.GCA_000718095_01726"/>
<feature type="transmembrane region" description="Helical" evidence="1">
    <location>
        <begin position="147"/>
        <end position="170"/>
    </location>
</feature>
<keyword evidence="1" id="KW-0472">Membrane</keyword>
<dbReference type="EMBL" id="AZSP01000230">
    <property type="protein sequence ID" value="PVE10248.1"/>
    <property type="molecule type" value="Genomic_DNA"/>
</dbReference>
<comment type="caution">
    <text evidence="2">The sequence shown here is derived from an EMBL/GenBank/DDBJ whole genome shotgun (WGS) entry which is preliminary data.</text>
</comment>
<dbReference type="GO" id="GO:0005886">
    <property type="term" value="C:plasma membrane"/>
    <property type="evidence" value="ECO:0007669"/>
    <property type="project" value="UniProtKB-SubCell"/>
</dbReference>
<keyword evidence="1" id="KW-0812">Transmembrane</keyword>
<reference evidence="2 3" key="1">
    <citation type="submission" date="2013-12" db="EMBL/GenBank/DDBJ databases">
        <title>Annotated genome of Streptomyces scopuliridis.</title>
        <authorList>
            <person name="Olson J.B."/>
        </authorList>
    </citation>
    <scope>NUCLEOTIDE SEQUENCE [LARGE SCALE GENOMIC DNA]</scope>
    <source>
        <strain evidence="2 3">RB72</strain>
    </source>
</reference>
<evidence type="ECO:0000313" key="3">
    <source>
        <dbReference type="Proteomes" id="UP000245992"/>
    </source>
</evidence>
<dbReference type="Pfam" id="PF12679">
    <property type="entry name" value="ABC2_membrane_2"/>
    <property type="match status" value="1"/>
</dbReference>
<evidence type="ECO:0000256" key="1">
    <source>
        <dbReference type="SAM" id="Phobius"/>
    </source>
</evidence>
<name>A0A2T7T565_9ACTN</name>
<feature type="transmembrane region" description="Helical" evidence="1">
    <location>
        <begin position="177"/>
        <end position="197"/>
    </location>
</feature>
<dbReference type="GO" id="GO:0140359">
    <property type="term" value="F:ABC-type transporter activity"/>
    <property type="evidence" value="ECO:0007669"/>
    <property type="project" value="InterPro"/>
</dbReference>
<evidence type="ECO:0000313" key="2">
    <source>
        <dbReference type="EMBL" id="PVE10248.1"/>
    </source>
</evidence>